<dbReference type="AlphaFoldDB" id="A0A177DSK2"/>
<dbReference type="Proteomes" id="UP000077248">
    <property type="component" value="Unassembled WGS sequence"/>
</dbReference>
<dbReference type="GeneID" id="29118541"/>
<dbReference type="RefSeq" id="XP_018387829.1">
    <property type="nucleotide sequence ID" value="XM_018532947.1"/>
</dbReference>
<sequence length="114" mass="12829">MPMLRSVRNPDKIIRRIFGACSSQLSLLSIVASRPASVVVITTIIEFVDFNTSQAEEKAKHHRHSRSMPCTQLYTISFANKPYITCLAWLFSADRSWYNGQAAHHAPAGAIRRI</sequence>
<dbReference type="EMBL" id="KV441474">
    <property type="protein sequence ID" value="OAG22408.1"/>
    <property type="molecule type" value="Genomic_DNA"/>
</dbReference>
<name>A0A177DSK2_ALTAL</name>
<keyword evidence="2" id="KW-1185">Reference proteome</keyword>
<dbReference type="VEuPathDB" id="FungiDB:CC77DRAFT_728848"/>
<organism evidence="1 2">
    <name type="scientific">Alternaria alternata</name>
    <name type="common">Alternaria rot fungus</name>
    <name type="synonym">Torula alternata</name>
    <dbReference type="NCBI Taxonomy" id="5599"/>
    <lineage>
        <taxon>Eukaryota</taxon>
        <taxon>Fungi</taxon>
        <taxon>Dikarya</taxon>
        <taxon>Ascomycota</taxon>
        <taxon>Pezizomycotina</taxon>
        <taxon>Dothideomycetes</taxon>
        <taxon>Pleosporomycetidae</taxon>
        <taxon>Pleosporales</taxon>
        <taxon>Pleosporineae</taxon>
        <taxon>Pleosporaceae</taxon>
        <taxon>Alternaria</taxon>
        <taxon>Alternaria sect. Alternaria</taxon>
        <taxon>Alternaria alternata complex</taxon>
    </lineage>
</organism>
<protein>
    <submittedName>
        <fullName evidence="1">Uncharacterized protein</fullName>
    </submittedName>
</protein>
<proteinExistence type="predicted"/>
<dbReference type="KEGG" id="aalt:CC77DRAFT_728848"/>
<gene>
    <name evidence="1" type="ORF">CC77DRAFT_728848</name>
</gene>
<accession>A0A177DSK2</accession>
<evidence type="ECO:0000313" key="2">
    <source>
        <dbReference type="Proteomes" id="UP000077248"/>
    </source>
</evidence>
<reference evidence="1 2" key="1">
    <citation type="submission" date="2016-05" db="EMBL/GenBank/DDBJ databases">
        <title>Comparative analysis of secretome profiles of manganese(II)-oxidizing ascomycete fungi.</title>
        <authorList>
            <consortium name="DOE Joint Genome Institute"/>
            <person name="Zeiner C.A."/>
            <person name="Purvine S.O."/>
            <person name="Zink E.M."/>
            <person name="Wu S."/>
            <person name="Pasa-Tolic L."/>
            <person name="Chaput D.L."/>
            <person name="Haridas S."/>
            <person name="Grigoriev I.V."/>
            <person name="Santelli C.M."/>
            <person name="Hansel C.M."/>
        </authorList>
    </citation>
    <scope>NUCLEOTIDE SEQUENCE [LARGE SCALE GENOMIC DNA]</scope>
    <source>
        <strain evidence="1 2">SRC1lrK2f</strain>
    </source>
</reference>
<evidence type="ECO:0000313" key="1">
    <source>
        <dbReference type="EMBL" id="OAG22408.1"/>
    </source>
</evidence>